<evidence type="ECO:0000256" key="1">
    <source>
        <dbReference type="SAM" id="Phobius"/>
    </source>
</evidence>
<dbReference type="EMBL" id="CP000251">
    <property type="protein sequence ID" value="ABC80796.1"/>
    <property type="molecule type" value="Genomic_DNA"/>
</dbReference>
<sequence>MNAPAPRARFPRDDGFHADLRRGAAAYFARTGAPAQGGLAMHVKTVAILGWFAASYALLLAFGDASAWLAAGLTVSLALATAGIGFSVMHDANHGAYSRSPRVNRAVGLALDFIGASSYVWRFKHNVQHHSFANVAGLDADVDAEPFLRLSPAQRRRALHRFQGWYAWPLYGALSLKWWLVDDVVDLVRGSISGARFPRPRGRELAAVVAGKATFLAWAVAVPVLVHRSAWPVAFFVFGSIVLGVIMAAVFQLAHAVPEAQFPGAPGADGRMPTGWAEHQVRTTVDFARSSRVLAWYLGGLNFQIEHHLFPGVCHVHYPALAGIVEETCRAHGLPYRAQPSLWAAVAAHHRHLRALGAPQPLGA</sequence>
<dbReference type="EC" id="1.14.19.3" evidence="3"/>
<gene>
    <name evidence="3" type="ordered locus">Adeh_1021</name>
</gene>
<dbReference type="OrthoDB" id="104711at2"/>
<name>Q2IPR4_ANADE</name>
<proteinExistence type="predicted"/>
<evidence type="ECO:0000259" key="2">
    <source>
        <dbReference type="Pfam" id="PF00487"/>
    </source>
</evidence>
<feature type="transmembrane region" description="Helical" evidence="1">
    <location>
        <begin position="205"/>
        <end position="225"/>
    </location>
</feature>
<dbReference type="AlphaFoldDB" id="Q2IPR4"/>
<dbReference type="CDD" id="cd03506">
    <property type="entry name" value="Delta6-FADS-like"/>
    <property type="match status" value="1"/>
</dbReference>
<dbReference type="Proteomes" id="UP000001935">
    <property type="component" value="Chromosome"/>
</dbReference>
<dbReference type="InterPro" id="IPR012171">
    <property type="entry name" value="Fatty_acid_desaturase"/>
</dbReference>
<dbReference type="InterPro" id="IPR005804">
    <property type="entry name" value="FA_desaturase_dom"/>
</dbReference>
<dbReference type="PANTHER" id="PTHR19353:SF19">
    <property type="entry name" value="DELTA(5) FATTY ACID DESATURASE C-RELATED"/>
    <property type="match status" value="1"/>
</dbReference>
<dbReference type="KEGG" id="ade:Adeh_1021"/>
<dbReference type="GO" id="GO:0008610">
    <property type="term" value="P:lipid biosynthetic process"/>
    <property type="evidence" value="ECO:0007669"/>
    <property type="project" value="UniProtKB-ARBA"/>
</dbReference>
<keyword evidence="1" id="KW-0812">Transmembrane</keyword>
<accession>Q2IPR4</accession>
<dbReference type="RefSeq" id="WP_011420079.1">
    <property type="nucleotide sequence ID" value="NC_007760.1"/>
</dbReference>
<organism evidence="3 4">
    <name type="scientific">Anaeromyxobacter dehalogenans (strain 2CP-C)</name>
    <dbReference type="NCBI Taxonomy" id="290397"/>
    <lineage>
        <taxon>Bacteria</taxon>
        <taxon>Pseudomonadati</taxon>
        <taxon>Myxococcota</taxon>
        <taxon>Myxococcia</taxon>
        <taxon>Myxococcales</taxon>
        <taxon>Cystobacterineae</taxon>
        <taxon>Anaeromyxobacteraceae</taxon>
        <taxon>Anaeromyxobacter</taxon>
    </lineage>
</organism>
<dbReference type="STRING" id="290397.Adeh_1021"/>
<keyword evidence="3" id="KW-0560">Oxidoreductase</keyword>
<reference evidence="3" key="1">
    <citation type="submission" date="2006-01" db="EMBL/GenBank/DDBJ databases">
        <title>Complete sequence of Anaeromyxobacter dehalogenans 2CP-C.</title>
        <authorList>
            <consortium name="US DOE Joint Genome Institute"/>
            <person name="Copeland A."/>
            <person name="Lucas S."/>
            <person name="Lapidus A."/>
            <person name="Barry K."/>
            <person name="Detter J.C."/>
            <person name="Glavina T."/>
            <person name="Hammon N."/>
            <person name="Israni S."/>
            <person name="Pitluck S."/>
            <person name="Brettin T."/>
            <person name="Bruce D."/>
            <person name="Han C."/>
            <person name="Tapia R."/>
            <person name="Gilna P."/>
            <person name="Kiss H."/>
            <person name="Schmutz J."/>
            <person name="Larimer F."/>
            <person name="Land M."/>
            <person name="Kyrpides N."/>
            <person name="Anderson I."/>
            <person name="Sanford R.A."/>
            <person name="Ritalahti K.M."/>
            <person name="Thomas H.S."/>
            <person name="Kirby J.R."/>
            <person name="Zhulin I.B."/>
            <person name="Loeffler F.E."/>
            <person name="Richardson P."/>
        </authorList>
    </citation>
    <scope>NUCLEOTIDE SEQUENCE</scope>
    <source>
        <strain evidence="3">2CP-C</strain>
    </source>
</reference>
<feature type="transmembrane region" description="Helical" evidence="1">
    <location>
        <begin position="68"/>
        <end position="89"/>
    </location>
</feature>
<dbReference type="Pfam" id="PF00487">
    <property type="entry name" value="FA_desaturase"/>
    <property type="match status" value="1"/>
</dbReference>
<evidence type="ECO:0000313" key="3">
    <source>
        <dbReference type="EMBL" id="ABC80796.1"/>
    </source>
</evidence>
<keyword evidence="1" id="KW-1133">Transmembrane helix</keyword>
<dbReference type="PIRSF" id="PIRSF015921">
    <property type="entry name" value="FA_sphinglp_des"/>
    <property type="match status" value="1"/>
</dbReference>
<dbReference type="eggNOG" id="COG3239">
    <property type="taxonomic scope" value="Bacteria"/>
</dbReference>
<evidence type="ECO:0000313" key="4">
    <source>
        <dbReference type="Proteomes" id="UP000001935"/>
    </source>
</evidence>
<protein>
    <submittedName>
        <fullName evidence="3">Linoleoyl-CoA desaturase</fullName>
        <ecNumber evidence="3">1.14.19.3</ecNumber>
    </submittedName>
</protein>
<feature type="domain" description="Fatty acid desaturase" evidence="2">
    <location>
        <begin position="67"/>
        <end position="338"/>
    </location>
</feature>
<dbReference type="PANTHER" id="PTHR19353">
    <property type="entry name" value="FATTY ACID DESATURASE 2"/>
    <property type="match status" value="1"/>
</dbReference>
<dbReference type="GO" id="GO:0016213">
    <property type="term" value="F:acyl-CoA 6-desaturase activity"/>
    <property type="evidence" value="ECO:0007669"/>
    <property type="project" value="UniProtKB-EC"/>
</dbReference>
<dbReference type="GO" id="GO:0016020">
    <property type="term" value="C:membrane"/>
    <property type="evidence" value="ECO:0007669"/>
    <property type="project" value="TreeGrafter"/>
</dbReference>
<feature type="transmembrane region" description="Helical" evidence="1">
    <location>
        <begin position="45"/>
        <end position="62"/>
    </location>
</feature>
<dbReference type="HOGENOM" id="CLU_030320_1_0_7"/>
<feature type="transmembrane region" description="Helical" evidence="1">
    <location>
        <begin position="231"/>
        <end position="251"/>
    </location>
</feature>
<keyword evidence="1" id="KW-0472">Membrane</keyword>